<dbReference type="Gramene" id="Potri.006G045300.1.v4.1">
    <property type="protein sequence ID" value="Potri.006G045300.1.v4.1"/>
    <property type="gene ID" value="Potri.006G045300.v4.1"/>
</dbReference>
<evidence type="ECO:0000313" key="4">
    <source>
        <dbReference type="EMBL" id="PNT29712.1"/>
    </source>
</evidence>
<dbReference type="Proteomes" id="UP000006729">
    <property type="component" value="Chromosome 6"/>
</dbReference>
<evidence type="ECO:0000256" key="1">
    <source>
        <dbReference type="ARBA" id="ARBA00022499"/>
    </source>
</evidence>
<dbReference type="SMART" id="SM00213">
    <property type="entry name" value="UBQ"/>
    <property type="match status" value="1"/>
</dbReference>
<evidence type="ECO:0000259" key="3">
    <source>
        <dbReference type="PROSITE" id="PS50053"/>
    </source>
</evidence>
<dbReference type="InterPro" id="IPR000626">
    <property type="entry name" value="Ubiquitin-like_dom"/>
</dbReference>
<dbReference type="GO" id="GO:0005737">
    <property type="term" value="C:cytoplasm"/>
    <property type="evidence" value="ECO:0000318"/>
    <property type="project" value="GO_Central"/>
</dbReference>
<dbReference type="InterPro" id="IPR050158">
    <property type="entry name" value="Ubiquitin_ubiquitin-like"/>
</dbReference>
<dbReference type="STRING" id="3694.A0A2K1ZWQ0"/>
<dbReference type="ExpressionAtlas" id="A0A2K1ZWQ0">
    <property type="expression patterns" value="differential"/>
</dbReference>
<dbReference type="GO" id="GO:0019941">
    <property type="term" value="P:modification-dependent protein catabolic process"/>
    <property type="evidence" value="ECO:0000318"/>
    <property type="project" value="GO_Central"/>
</dbReference>
<protein>
    <recommendedName>
        <fullName evidence="3">Ubiquitin-like domain-containing protein</fullName>
    </recommendedName>
</protein>
<dbReference type="Pfam" id="PF00240">
    <property type="entry name" value="ubiquitin"/>
    <property type="match status" value="1"/>
</dbReference>
<dbReference type="PANTHER" id="PTHR10666">
    <property type="entry name" value="UBIQUITIN"/>
    <property type="match status" value="1"/>
</dbReference>
<feature type="compositionally biased region" description="Pro residues" evidence="2">
    <location>
        <begin position="133"/>
        <end position="147"/>
    </location>
</feature>
<keyword evidence="5" id="KW-1185">Reference proteome</keyword>
<evidence type="ECO:0000313" key="5">
    <source>
        <dbReference type="Proteomes" id="UP000006729"/>
    </source>
</evidence>
<dbReference type="AlphaFoldDB" id="A0A2K1ZWQ0"/>
<dbReference type="InterPro" id="IPR019956">
    <property type="entry name" value="Ubiquitin_dom"/>
</dbReference>
<name>A0A2K1ZWQ0_POPTR</name>
<feature type="compositionally biased region" description="Basic residues" evidence="2">
    <location>
        <begin position="110"/>
        <end position="122"/>
    </location>
</feature>
<proteinExistence type="predicted"/>
<dbReference type="GO" id="GO:0003729">
    <property type="term" value="F:mRNA binding"/>
    <property type="evidence" value="ECO:0007669"/>
    <property type="project" value="UniProtKB-ARBA"/>
</dbReference>
<dbReference type="OrthoDB" id="428577at2759"/>
<dbReference type="SUPFAM" id="SSF54236">
    <property type="entry name" value="Ubiquitin-like"/>
    <property type="match status" value="1"/>
</dbReference>
<feature type="domain" description="Ubiquitin-like" evidence="3">
    <location>
        <begin position="1"/>
        <end position="71"/>
    </location>
</feature>
<reference evidence="4 5" key="1">
    <citation type="journal article" date="2006" name="Science">
        <title>The genome of black cottonwood, Populus trichocarpa (Torr. &amp; Gray).</title>
        <authorList>
            <person name="Tuskan G.A."/>
            <person name="Difazio S."/>
            <person name="Jansson S."/>
            <person name="Bohlmann J."/>
            <person name="Grigoriev I."/>
            <person name="Hellsten U."/>
            <person name="Putnam N."/>
            <person name="Ralph S."/>
            <person name="Rombauts S."/>
            <person name="Salamov A."/>
            <person name="Schein J."/>
            <person name="Sterck L."/>
            <person name="Aerts A."/>
            <person name="Bhalerao R.R."/>
            <person name="Bhalerao R.P."/>
            <person name="Blaudez D."/>
            <person name="Boerjan W."/>
            <person name="Brun A."/>
            <person name="Brunner A."/>
            <person name="Busov V."/>
            <person name="Campbell M."/>
            <person name="Carlson J."/>
            <person name="Chalot M."/>
            <person name="Chapman J."/>
            <person name="Chen G.L."/>
            <person name="Cooper D."/>
            <person name="Coutinho P.M."/>
            <person name="Couturier J."/>
            <person name="Covert S."/>
            <person name="Cronk Q."/>
            <person name="Cunningham R."/>
            <person name="Davis J."/>
            <person name="Degroeve S."/>
            <person name="Dejardin A."/>
            <person name="Depamphilis C."/>
            <person name="Detter J."/>
            <person name="Dirks B."/>
            <person name="Dubchak I."/>
            <person name="Duplessis S."/>
            <person name="Ehlting J."/>
            <person name="Ellis B."/>
            <person name="Gendler K."/>
            <person name="Goodstein D."/>
            <person name="Gribskov M."/>
            <person name="Grimwood J."/>
            <person name="Groover A."/>
            <person name="Gunter L."/>
            <person name="Hamberger B."/>
            <person name="Heinze B."/>
            <person name="Helariutta Y."/>
            <person name="Henrissat B."/>
            <person name="Holligan D."/>
            <person name="Holt R."/>
            <person name="Huang W."/>
            <person name="Islam-Faridi N."/>
            <person name="Jones S."/>
            <person name="Jones-Rhoades M."/>
            <person name="Jorgensen R."/>
            <person name="Joshi C."/>
            <person name="Kangasjarvi J."/>
            <person name="Karlsson J."/>
            <person name="Kelleher C."/>
            <person name="Kirkpatrick R."/>
            <person name="Kirst M."/>
            <person name="Kohler A."/>
            <person name="Kalluri U."/>
            <person name="Larimer F."/>
            <person name="Leebens-Mack J."/>
            <person name="Leple J.C."/>
            <person name="Locascio P."/>
            <person name="Lou Y."/>
            <person name="Lucas S."/>
            <person name="Martin F."/>
            <person name="Montanini B."/>
            <person name="Napoli C."/>
            <person name="Nelson D.R."/>
            <person name="Nelson C."/>
            <person name="Nieminen K."/>
            <person name="Nilsson O."/>
            <person name="Pereda V."/>
            <person name="Peter G."/>
            <person name="Philippe R."/>
            <person name="Pilate G."/>
            <person name="Poliakov A."/>
            <person name="Razumovskaya J."/>
            <person name="Richardson P."/>
            <person name="Rinaldi C."/>
            <person name="Ritland K."/>
            <person name="Rouze P."/>
            <person name="Ryaboy D."/>
            <person name="Schmutz J."/>
            <person name="Schrader J."/>
            <person name="Segerman B."/>
            <person name="Shin H."/>
            <person name="Siddiqui A."/>
            <person name="Sterky F."/>
            <person name="Terry A."/>
            <person name="Tsai C.J."/>
            <person name="Uberbacher E."/>
            <person name="Unneberg P."/>
            <person name="Vahala J."/>
            <person name="Wall K."/>
            <person name="Wessler S."/>
            <person name="Yang G."/>
            <person name="Yin T."/>
            <person name="Douglas C."/>
            <person name="Marra M."/>
            <person name="Sandberg G."/>
            <person name="Van de Peer Y."/>
            <person name="Rokhsar D."/>
        </authorList>
    </citation>
    <scope>NUCLEOTIDE SEQUENCE [LARGE SCALE GENOMIC DNA]</scope>
    <source>
        <strain evidence="5">cv. Nisqually</strain>
    </source>
</reference>
<sequence length="147" mass="16925">MQITVDIILGGKRITLDVASTDNISSVKAKIKETEGIPIEQQYLYYDSRLLLDTDILEHCGVKNDDTLRLVNLEGLEQDDDDEDYDDDDDNDHGRQDPFTGVLLMSASVPRRRRRRSRRSRPRRQDDVIIVYPPMPRPPPSPECKCQ</sequence>
<dbReference type="GO" id="GO:0016567">
    <property type="term" value="P:protein ubiquitination"/>
    <property type="evidence" value="ECO:0000318"/>
    <property type="project" value="GO_Central"/>
</dbReference>
<dbReference type="GO" id="GO:0005634">
    <property type="term" value="C:nucleus"/>
    <property type="evidence" value="ECO:0000318"/>
    <property type="project" value="GO_Central"/>
</dbReference>
<gene>
    <name evidence="4" type="ORF">POPTR_006G045300</name>
</gene>
<feature type="region of interest" description="Disordered" evidence="2">
    <location>
        <begin position="74"/>
        <end position="147"/>
    </location>
</feature>
<organism evidence="4 5">
    <name type="scientific">Populus trichocarpa</name>
    <name type="common">Western balsam poplar</name>
    <name type="synonym">Populus balsamifera subsp. trichocarpa</name>
    <dbReference type="NCBI Taxonomy" id="3694"/>
    <lineage>
        <taxon>Eukaryota</taxon>
        <taxon>Viridiplantae</taxon>
        <taxon>Streptophyta</taxon>
        <taxon>Embryophyta</taxon>
        <taxon>Tracheophyta</taxon>
        <taxon>Spermatophyta</taxon>
        <taxon>Magnoliopsida</taxon>
        <taxon>eudicotyledons</taxon>
        <taxon>Gunneridae</taxon>
        <taxon>Pentapetalae</taxon>
        <taxon>rosids</taxon>
        <taxon>fabids</taxon>
        <taxon>Malpighiales</taxon>
        <taxon>Salicaceae</taxon>
        <taxon>Saliceae</taxon>
        <taxon>Populus</taxon>
    </lineage>
</organism>
<dbReference type="GO" id="GO:0031386">
    <property type="term" value="F:protein tag activity"/>
    <property type="evidence" value="ECO:0000318"/>
    <property type="project" value="GO_Central"/>
</dbReference>
<evidence type="ECO:0000256" key="2">
    <source>
        <dbReference type="SAM" id="MobiDB-lite"/>
    </source>
</evidence>
<dbReference type="PRINTS" id="PR00348">
    <property type="entry name" value="UBIQUITIN"/>
</dbReference>
<dbReference type="Gene3D" id="3.10.20.90">
    <property type="entry name" value="Phosphatidylinositol 3-kinase Catalytic Subunit, Chain A, domain 1"/>
    <property type="match status" value="1"/>
</dbReference>
<dbReference type="GO" id="GO:0031625">
    <property type="term" value="F:ubiquitin protein ligase binding"/>
    <property type="evidence" value="ECO:0000318"/>
    <property type="project" value="GO_Central"/>
</dbReference>
<feature type="compositionally biased region" description="Acidic residues" evidence="2">
    <location>
        <begin position="76"/>
        <end position="91"/>
    </location>
</feature>
<dbReference type="EMBL" id="CM009295">
    <property type="protein sequence ID" value="PNT29712.1"/>
    <property type="molecule type" value="Genomic_DNA"/>
</dbReference>
<accession>A0A2K1ZWQ0</accession>
<dbReference type="CDD" id="cd17039">
    <property type="entry name" value="Ubl_ubiquitin_like"/>
    <property type="match status" value="1"/>
</dbReference>
<dbReference type="InParanoid" id="A0A2K1ZWQ0"/>
<dbReference type="PROSITE" id="PS50053">
    <property type="entry name" value="UBIQUITIN_2"/>
    <property type="match status" value="1"/>
</dbReference>
<keyword evidence="1" id="KW-1017">Isopeptide bond</keyword>
<dbReference type="InterPro" id="IPR029071">
    <property type="entry name" value="Ubiquitin-like_domsf"/>
</dbReference>